<dbReference type="InterPro" id="IPR029044">
    <property type="entry name" value="Nucleotide-diphossugar_trans"/>
</dbReference>
<dbReference type="InterPro" id="IPR001173">
    <property type="entry name" value="Glyco_trans_2-like"/>
</dbReference>
<dbReference type="AlphaFoldDB" id="A0A6C0DEV5"/>
<evidence type="ECO:0000313" key="2">
    <source>
        <dbReference type="EMBL" id="QHT14922.1"/>
    </source>
</evidence>
<dbReference type="Gene3D" id="3.90.550.10">
    <property type="entry name" value="Spore Coat Polysaccharide Biosynthesis Protein SpsA, Chain A"/>
    <property type="match status" value="1"/>
</dbReference>
<protein>
    <recommendedName>
        <fullName evidence="1">Glycosyltransferase 2-like domain-containing protein</fullName>
    </recommendedName>
</protein>
<proteinExistence type="predicted"/>
<sequence length="289" mass="33784">MNTADTTANANESPTTKKPTKCCICGPVKNCGPYLDKIFSNIEKIGELFDDYIIIMYCDKSNDNTLEKIVEYGKTNSKLVYHVNNQKVSPFRTHRIAKARNFCIDKIRRDHSDFDFFIMMDCDDVNCKTVYPEVLGKYLERNDWDALSFQTSPKYYDIWALSIKPYNFSYNHFENNVAFYDIIQEHVTKLLKRLKPGQLLPCISAFNGFAIYRIGQFRNCYYDGRVRFNLLPKNKLVEHQKAANSLMVFKDYGNVNGFFEDCEHRAFHLQAIRKNNAKIRISPEILFRS</sequence>
<evidence type="ECO:0000259" key="1">
    <source>
        <dbReference type="Pfam" id="PF00535"/>
    </source>
</evidence>
<dbReference type="SUPFAM" id="SSF53448">
    <property type="entry name" value="Nucleotide-diphospho-sugar transferases"/>
    <property type="match status" value="1"/>
</dbReference>
<dbReference type="CDD" id="cd00761">
    <property type="entry name" value="Glyco_tranf_GTA_type"/>
    <property type="match status" value="1"/>
</dbReference>
<reference evidence="2" key="1">
    <citation type="journal article" date="2020" name="Nature">
        <title>Giant virus diversity and host interactions through global metagenomics.</title>
        <authorList>
            <person name="Schulz F."/>
            <person name="Roux S."/>
            <person name="Paez-Espino D."/>
            <person name="Jungbluth S."/>
            <person name="Walsh D.A."/>
            <person name="Denef V.J."/>
            <person name="McMahon K.D."/>
            <person name="Konstantinidis K.T."/>
            <person name="Eloe-Fadrosh E.A."/>
            <person name="Kyrpides N.C."/>
            <person name="Woyke T."/>
        </authorList>
    </citation>
    <scope>NUCLEOTIDE SEQUENCE</scope>
    <source>
        <strain evidence="2">GVMAG-M-3300023174-144</strain>
    </source>
</reference>
<name>A0A6C0DEV5_9ZZZZ</name>
<dbReference type="Pfam" id="PF00535">
    <property type="entry name" value="Glycos_transf_2"/>
    <property type="match status" value="1"/>
</dbReference>
<organism evidence="2">
    <name type="scientific">viral metagenome</name>
    <dbReference type="NCBI Taxonomy" id="1070528"/>
    <lineage>
        <taxon>unclassified sequences</taxon>
        <taxon>metagenomes</taxon>
        <taxon>organismal metagenomes</taxon>
    </lineage>
</organism>
<feature type="domain" description="Glycosyltransferase 2-like" evidence="1">
    <location>
        <begin position="24"/>
        <end position="163"/>
    </location>
</feature>
<dbReference type="EMBL" id="MN739598">
    <property type="protein sequence ID" value="QHT14922.1"/>
    <property type="molecule type" value="Genomic_DNA"/>
</dbReference>
<accession>A0A6C0DEV5</accession>